<dbReference type="CDD" id="cd01854">
    <property type="entry name" value="YjeQ_EngC"/>
    <property type="match status" value="1"/>
</dbReference>
<dbReference type="GO" id="GO:0005737">
    <property type="term" value="C:cytoplasm"/>
    <property type="evidence" value="ECO:0007669"/>
    <property type="project" value="UniProtKB-SubCell"/>
</dbReference>
<keyword evidence="9 10" id="KW-0342">GTP-binding</keyword>
<evidence type="ECO:0000256" key="10">
    <source>
        <dbReference type="HAMAP-Rule" id="MF_01820"/>
    </source>
</evidence>
<evidence type="ECO:0000259" key="12">
    <source>
        <dbReference type="PROSITE" id="PS51721"/>
    </source>
</evidence>
<feature type="binding site" evidence="10">
    <location>
        <begin position="126"/>
        <end position="129"/>
    </location>
    <ligand>
        <name>GTP</name>
        <dbReference type="ChEBI" id="CHEBI:37565"/>
    </ligand>
</feature>
<dbReference type="InterPro" id="IPR031944">
    <property type="entry name" value="RsgA_N"/>
</dbReference>
<dbReference type="InterPro" id="IPR027417">
    <property type="entry name" value="P-loop_NTPase"/>
</dbReference>
<dbReference type="NCBIfam" id="TIGR00157">
    <property type="entry name" value="ribosome small subunit-dependent GTPase A"/>
    <property type="match status" value="1"/>
</dbReference>
<keyword evidence="1 10" id="KW-0963">Cytoplasm</keyword>
<dbReference type="AlphaFoldDB" id="A0A0K8P9C6"/>
<evidence type="ECO:0000256" key="8">
    <source>
        <dbReference type="ARBA" id="ARBA00022884"/>
    </source>
</evidence>
<evidence type="ECO:0000256" key="4">
    <source>
        <dbReference type="ARBA" id="ARBA00022730"/>
    </source>
</evidence>
<dbReference type="InterPro" id="IPR012340">
    <property type="entry name" value="NA-bd_OB-fold"/>
</dbReference>
<reference evidence="13" key="1">
    <citation type="journal article" date="2015" name="Genome Announc.">
        <title>Draft Genome Sequence of Anaerolineae Strain TC1, a Novel Isolate from a Methanogenic Wastewater Treatment System.</title>
        <authorList>
            <person name="Matsuura N."/>
            <person name="Tourlousse D.M."/>
            <person name="Sun L."/>
            <person name="Toyonaga M."/>
            <person name="Kuroda K."/>
            <person name="Ohashi A."/>
            <person name="Cruz R."/>
            <person name="Yamaguchi T."/>
            <person name="Sekiguchi Y."/>
        </authorList>
    </citation>
    <scope>NUCLEOTIDE SEQUENCE [LARGE SCALE GENOMIC DNA]</scope>
    <source>
        <strain evidence="13">TC1</strain>
    </source>
</reference>
<dbReference type="GO" id="GO:0005525">
    <property type="term" value="F:GTP binding"/>
    <property type="evidence" value="ECO:0007669"/>
    <property type="project" value="UniProtKB-UniRule"/>
</dbReference>
<organism evidence="13">
    <name type="scientific">Flexilinea flocculi</name>
    <dbReference type="NCBI Taxonomy" id="1678840"/>
    <lineage>
        <taxon>Bacteria</taxon>
        <taxon>Bacillati</taxon>
        <taxon>Chloroflexota</taxon>
        <taxon>Anaerolineae</taxon>
        <taxon>Anaerolineales</taxon>
        <taxon>Anaerolineaceae</taxon>
        <taxon>Flexilinea</taxon>
    </lineage>
</organism>
<dbReference type="Pfam" id="PF03193">
    <property type="entry name" value="RsgA_GTPase"/>
    <property type="match status" value="1"/>
</dbReference>
<dbReference type="PANTHER" id="PTHR32120">
    <property type="entry name" value="SMALL RIBOSOMAL SUBUNIT BIOGENESIS GTPASE RSGA"/>
    <property type="match status" value="1"/>
</dbReference>
<comment type="function">
    <text evidence="10">One of several proteins that assist in the late maturation steps of the functional core of the 30S ribosomal subunit. Helps release RbfA from mature subunits. May play a role in the assembly of ribosomal proteins into the subunit. Circularly permuted GTPase that catalyzes slow GTP hydrolysis, GTPase activity is stimulated by the 30S ribosomal subunit.</text>
</comment>
<feature type="binding site" evidence="10">
    <location>
        <position position="273"/>
    </location>
    <ligand>
        <name>Zn(2+)</name>
        <dbReference type="ChEBI" id="CHEBI:29105"/>
    </ligand>
</feature>
<dbReference type="Gene3D" id="3.40.50.300">
    <property type="entry name" value="P-loop containing nucleotide triphosphate hydrolases"/>
    <property type="match status" value="1"/>
</dbReference>
<dbReference type="GO" id="GO:0003924">
    <property type="term" value="F:GTPase activity"/>
    <property type="evidence" value="ECO:0007669"/>
    <property type="project" value="UniProtKB-UniRule"/>
</dbReference>
<protein>
    <recommendedName>
        <fullName evidence="10">Small ribosomal subunit biogenesis GTPase RsgA</fullName>
        <ecNumber evidence="10">3.6.1.-</ecNumber>
    </recommendedName>
</protein>
<feature type="domain" description="EngC GTPase" evidence="11">
    <location>
        <begin position="86"/>
        <end position="233"/>
    </location>
</feature>
<evidence type="ECO:0000313" key="13">
    <source>
        <dbReference type="EMBL" id="GAP39124.1"/>
    </source>
</evidence>
<dbReference type="OrthoDB" id="9809485at2"/>
<comment type="subcellular location">
    <subcellularLocation>
        <location evidence="10">Cytoplasm</location>
    </subcellularLocation>
</comment>
<dbReference type="InterPro" id="IPR030378">
    <property type="entry name" value="G_CP_dom"/>
</dbReference>
<keyword evidence="4 10" id="KW-0699">rRNA-binding</keyword>
<dbReference type="GO" id="GO:0042274">
    <property type="term" value="P:ribosomal small subunit biogenesis"/>
    <property type="evidence" value="ECO:0007669"/>
    <property type="project" value="UniProtKB-UniRule"/>
</dbReference>
<dbReference type="GO" id="GO:0019843">
    <property type="term" value="F:rRNA binding"/>
    <property type="evidence" value="ECO:0007669"/>
    <property type="project" value="UniProtKB-KW"/>
</dbReference>
<dbReference type="InterPro" id="IPR010914">
    <property type="entry name" value="RsgA_GTPase_dom"/>
</dbReference>
<sequence>MLQGRVLKYHSGFYSVFSDGVITICKLRGKIKKQTHNVDLVAIGDSVEYIRFEDGTGVIEKILPRSNELIRMMSGTKIEYRQVLISNLDQILLVFSCAKPEPRLRMLDRFLVICEKQAIHPIILINKTDLIGMEKARKIFQIYEKIGYHVLYTSVVEHIGIETMQSLLTGKVTGLVGPSGVGKSSLINLIDPELDLKVNEISEATDKGRHTTVVREMFPLKGGGFVADLPGLKTLALWDIEPEELDGYFPEIRPLVSHCLYSDCTHRPEEIGCAVQKAVETGEVSKERLESFLRIRYGEDDPA</sequence>
<comment type="cofactor">
    <cofactor evidence="10">
        <name>Zn(2+)</name>
        <dbReference type="ChEBI" id="CHEBI:29105"/>
    </cofactor>
    <text evidence="10">Binds 1 zinc ion per subunit.</text>
</comment>
<keyword evidence="5 10" id="KW-0547">Nucleotide-binding</keyword>
<keyword evidence="2 10" id="KW-0690">Ribosome biogenesis</keyword>
<dbReference type="SUPFAM" id="SSF52540">
    <property type="entry name" value="P-loop containing nucleoside triphosphate hydrolases"/>
    <property type="match status" value="1"/>
</dbReference>
<evidence type="ECO:0000259" key="11">
    <source>
        <dbReference type="PROSITE" id="PS50936"/>
    </source>
</evidence>
<comment type="similarity">
    <text evidence="10">Belongs to the TRAFAC class YlqF/YawG GTPase family. RsgA subfamily.</text>
</comment>
<evidence type="ECO:0000256" key="9">
    <source>
        <dbReference type="ARBA" id="ARBA00023134"/>
    </source>
</evidence>
<keyword evidence="3 10" id="KW-0479">Metal-binding</keyword>
<dbReference type="CDD" id="cd04466">
    <property type="entry name" value="S1_YloQ_GTPase"/>
    <property type="match status" value="1"/>
</dbReference>
<feature type="binding site" evidence="10">
    <location>
        <position position="266"/>
    </location>
    <ligand>
        <name>Zn(2+)</name>
        <dbReference type="ChEBI" id="CHEBI:29105"/>
    </ligand>
</feature>
<dbReference type="RefSeq" id="WP_062276827.1">
    <property type="nucleotide sequence ID" value="NZ_DF968179.1"/>
</dbReference>
<dbReference type="EC" id="3.6.1.-" evidence="10"/>
<proteinExistence type="inferred from homology"/>
<dbReference type="PANTHER" id="PTHR32120:SF11">
    <property type="entry name" value="SMALL RIBOSOMAL SUBUNIT BIOGENESIS GTPASE RSGA 1, MITOCHONDRIAL-RELATED"/>
    <property type="match status" value="1"/>
</dbReference>
<feature type="domain" description="CP-type G" evidence="12">
    <location>
        <begin position="66"/>
        <end position="235"/>
    </location>
</feature>
<dbReference type="HAMAP" id="MF_01820">
    <property type="entry name" value="GTPase_RsgA"/>
    <property type="match status" value="1"/>
</dbReference>
<dbReference type="STRING" id="1678840.ATC1_1143"/>
<dbReference type="EMBL" id="DF968179">
    <property type="protein sequence ID" value="GAP39124.1"/>
    <property type="molecule type" value="Genomic_DNA"/>
</dbReference>
<evidence type="ECO:0000256" key="2">
    <source>
        <dbReference type="ARBA" id="ARBA00022517"/>
    </source>
</evidence>
<feature type="binding site" evidence="10">
    <location>
        <position position="264"/>
    </location>
    <ligand>
        <name>Zn(2+)</name>
        <dbReference type="ChEBI" id="CHEBI:29105"/>
    </ligand>
</feature>
<keyword evidence="8 10" id="KW-0694">RNA-binding</keyword>
<dbReference type="GO" id="GO:0046872">
    <property type="term" value="F:metal ion binding"/>
    <property type="evidence" value="ECO:0007669"/>
    <property type="project" value="UniProtKB-KW"/>
</dbReference>
<dbReference type="InterPro" id="IPR004881">
    <property type="entry name" value="Ribosome_biogen_GTPase_RsgA"/>
</dbReference>
<dbReference type="PROSITE" id="PS50936">
    <property type="entry name" value="ENGC_GTPASE"/>
    <property type="match status" value="1"/>
</dbReference>
<dbReference type="Gene3D" id="1.10.40.50">
    <property type="entry name" value="Probable gtpase engc, domain 3"/>
    <property type="match status" value="1"/>
</dbReference>
<dbReference type="Proteomes" id="UP000053370">
    <property type="component" value="Unassembled WGS sequence"/>
</dbReference>
<evidence type="ECO:0000313" key="14">
    <source>
        <dbReference type="Proteomes" id="UP000053370"/>
    </source>
</evidence>
<evidence type="ECO:0000256" key="1">
    <source>
        <dbReference type="ARBA" id="ARBA00022490"/>
    </source>
</evidence>
<feature type="binding site" evidence="10">
    <location>
        <begin position="177"/>
        <end position="185"/>
    </location>
    <ligand>
        <name>GTP</name>
        <dbReference type="ChEBI" id="CHEBI:37565"/>
    </ligand>
</feature>
<gene>
    <name evidence="10" type="primary">rsgA</name>
    <name evidence="13" type="ORF">ATC1_1143</name>
</gene>
<keyword evidence="6 10" id="KW-0378">Hydrolase</keyword>
<dbReference type="PROSITE" id="PS51721">
    <property type="entry name" value="G_CP"/>
    <property type="match status" value="1"/>
</dbReference>
<evidence type="ECO:0000256" key="6">
    <source>
        <dbReference type="ARBA" id="ARBA00022801"/>
    </source>
</evidence>
<evidence type="ECO:0000256" key="7">
    <source>
        <dbReference type="ARBA" id="ARBA00022833"/>
    </source>
</evidence>
<dbReference type="Gene3D" id="2.40.50.140">
    <property type="entry name" value="Nucleic acid-binding proteins"/>
    <property type="match status" value="1"/>
</dbReference>
<dbReference type="SUPFAM" id="SSF50249">
    <property type="entry name" value="Nucleic acid-binding proteins"/>
    <property type="match status" value="1"/>
</dbReference>
<name>A0A0K8P9C6_9CHLR</name>
<evidence type="ECO:0000256" key="5">
    <source>
        <dbReference type="ARBA" id="ARBA00022741"/>
    </source>
</evidence>
<evidence type="ECO:0000256" key="3">
    <source>
        <dbReference type="ARBA" id="ARBA00022723"/>
    </source>
</evidence>
<dbReference type="Pfam" id="PF16745">
    <property type="entry name" value="RsgA_N"/>
    <property type="match status" value="1"/>
</dbReference>
<feature type="binding site" evidence="10">
    <location>
        <position position="259"/>
    </location>
    <ligand>
        <name>Zn(2+)</name>
        <dbReference type="ChEBI" id="CHEBI:29105"/>
    </ligand>
</feature>
<comment type="subunit">
    <text evidence="10">Monomer. Associates with 30S ribosomal subunit, binds 16S rRNA.</text>
</comment>
<keyword evidence="14" id="KW-1185">Reference proteome</keyword>
<accession>A0A0K8P9C6</accession>
<keyword evidence="7 10" id="KW-0862">Zinc</keyword>